<dbReference type="InterPro" id="IPR002941">
    <property type="entry name" value="DNA_methylase_N4/N6"/>
</dbReference>
<dbReference type="Proteomes" id="UP000838756">
    <property type="component" value="Unassembled WGS sequence"/>
</dbReference>
<evidence type="ECO:0000313" key="9">
    <source>
        <dbReference type="EMBL" id="CAH2216479.1"/>
    </source>
</evidence>
<dbReference type="GO" id="GO:0032259">
    <property type="term" value="P:methylation"/>
    <property type="evidence" value="ECO:0007669"/>
    <property type="project" value="UniProtKB-KW"/>
</dbReference>
<dbReference type="Pfam" id="PF01555">
    <property type="entry name" value="N6_N4_Mtase"/>
    <property type="match status" value="1"/>
</dbReference>
<feature type="repeat" description="ANK" evidence="6">
    <location>
        <begin position="757"/>
        <end position="783"/>
    </location>
</feature>
<dbReference type="SMART" id="SM00470">
    <property type="entry name" value="ParB"/>
    <property type="match status" value="1"/>
</dbReference>
<feature type="repeat" description="ANK" evidence="6">
    <location>
        <begin position="520"/>
        <end position="552"/>
    </location>
</feature>
<protein>
    <submittedName>
        <fullName evidence="9">Jg24627 protein</fullName>
    </submittedName>
</protein>
<feature type="non-terminal residue" evidence="9">
    <location>
        <position position="1151"/>
    </location>
</feature>
<dbReference type="PRINTS" id="PR01415">
    <property type="entry name" value="ANKYRIN"/>
</dbReference>
<dbReference type="InterPro" id="IPR046453">
    <property type="entry name" value="GpA_ATPase"/>
</dbReference>
<dbReference type="EMBL" id="CAKXAJ010015666">
    <property type="protein sequence ID" value="CAH2216479.1"/>
    <property type="molecule type" value="Genomic_DNA"/>
</dbReference>
<keyword evidence="1" id="KW-0489">Methyltransferase</keyword>
<dbReference type="InterPro" id="IPR003115">
    <property type="entry name" value="ParB_N"/>
</dbReference>
<sequence>MNLAIHYYPVENLVEYKRNPRKNDDVVNRMCASIREFGFRIPIVAKSDGTVVDGHLRLKAARKLGMESIPVVLSDNLNEPQTKAFRLLANQSANWAKWDDELLKVEIQELEDLQFDLKMTGFELEKVQNFLDDLDSEKEDLSDLVVDDKKVEITKPGDLWILGDHRIYCGDSSLVESYKAVLDNKMADITVCDPPYNVDYGSSQEREDKKILNDNQGEKYELFLYYICSNILAYTKGAIYICISSSEFSTLQKAFEEAGGRWSTFIIWAKNHFTLGRSDYQRQYEAMLYGWKSGNKREWHGGRNQSDLWFYDKPIHNSLHPTMKPVELMERAIVNSSRSGDIVLDPFSGSGSTLIACERTGRICRTIELDSKFVDVTIKRWQVYTGRDAILADTVKKGIVELEDGLIDREQANRAIETIRDPSQPLRRKNPENENTSNLSTMLLKTRIKNEMERDVNVRGLNGKTPLHYAVEINEFGMVALLLNRKNINPLITDDDGKSALSCAREEILQALINHKYGSEGDSLLHLAAMLNEANAVRFLLNKGVNVNEQNALLHTPLHLAAGAGHEEIVEILIREGNADKDVLDVRNHAAMHYAVNNKKLEVVKLLSNLGANVNIAGSGRNAMKLSSLHVAVSSSNYDERDLCLDIVRCLINAPNSKVNLQDYENKTPLHYAERLKTIEVLLTREDIDPLIKDDNGKTPFCYAKEANRLDIVKILASNRYGADKNSLLHLAARKGYEDLIDGILGEGVEIDAVDESGKTGIYVAAKHGHFNVVKLLLKRGADATDVFQYAIITNNAKLIELLSQEKEIVLFGRQKNFPTFHLLSNKYFEERKIADKKIKKYTNIICVTITICAIAIVGIYPNIIAAVMVGIVALIAAIIMSNLIQKYIEEALEKKMFIELESEKTSLRPNPQLKVSEWANEYRVLAPTAASEPGKWRTERTPYLKEIMDSLSPSSPAEKVVFMKGAQIGGTEAGNNWIGYIIDQTPGPMLVVQPTVEMGKRWSKGRFAPLIESTPCLKSKVKDQRSRDSGNTVQSKEFPGGIVVITGANSSVALRSMPVKYLFLDEIDAYPGDSGGEGDPVLLSIARTNTFARRKIFLVSTPTIHGISRIEKEFEATDKRYFFVPCPHCNYYQVLKWSQIKWENNDSRTA</sequence>
<evidence type="ECO:0000256" key="5">
    <source>
        <dbReference type="ARBA" id="ARBA00023043"/>
    </source>
</evidence>
<keyword evidence="5 6" id="KW-0040">ANK repeat</keyword>
<keyword evidence="7" id="KW-1133">Transmembrane helix</keyword>
<reference evidence="9" key="1">
    <citation type="submission" date="2022-03" db="EMBL/GenBank/DDBJ databases">
        <authorList>
            <person name="Lindestad O."/>
        </authorList>
    </citation>
    <scope>NUCLEOTIDE SEQUENCE</scope>
</reference>
<feature type="domain" description="ParB-like N-terminal" evidence="8">
    <location>
        <begin position="6"/>
        <end position="91"/>
    </location>
</feature>
<accession>A0A8S4QPM0</accession>
<dbReference type="PRINTS" id="PR00506">
    <property type="entry name" value="D21N6MTFRASE"/>
</dbReference>
<feature type="repeat" description="ANK" evidence="6">
    <location>
        <begin position="553"/>
        <end position="577"/>
    </location>
</feature>
<dbReference type="GO" id="GO:0008170">
    <property type="term" value="F:N-methyltransferase activity"/>
    <property type="evidence" value="ECO:0007669"/>
    <property type="project" value="InterPro"/>
</dbReference>
<dbReference type="PANTHER" id="PTHR24198:SF165">
    <property type="entry name" value="ANKYRIN REPEAT-CONTAINING PROTEIN-RELATED"/>
    <property type="match status" value="1"/>
</dbReference>
<keyword evidence="7" id="KW-0812">Transmembrane</keyword>
<dbReference type="OrthoDB" id="6980763at2759"/>
<keyword evidence="7" id="KW-0472">Membrane</keyword>
<comment type="caution">
    <text evidence="9">The sequence shown here is derived from an EMBL/GenBank/DDBJ whole genome shotgun (WGS) entry which is preliminary data.</text>
</comment>
<name>A0A8S4QPM0_9NEOP</name>
<evidence type="ECO:0000256" key="6">
    <source>
        <dbReference type="PROSITE-ProRule" id="PRU00023"/>
    </source>
</evidence>
<evidence type="ECO:0000256" key="3">
    <source>
        <dbReference type="ARBA" id="ARBA00022691"/>
    </source>
</evidence>
<dbReference type="GO" id="GO:0003677">
    <property type="term" value="F:DNA binding"/>
    <property type="evidence" value="ECO:0007669"/>
    <property type="project" value="InterPro"/>
</dbReference>
<dbReference type="InterPro" id="IPR002110">
    <property type="entry name" value="Ankyrin_rpt"/>
</dbReference>
<dbReference type="Pfam" id="PF12796">
    <property type="entry name" value="Ank_2"/>
    <property type="match status" value="4"/>
</dbReference>
<dbReference type="InterPro" id="IPR036770">
    <property type="entry name" value="Ankyrin_rpt-contain_sf"/>
</dbReference>
<feature type="transmembrane region" description="Helical" evidence="7">
    <location>
        <begin position="867"/>
        <end position="885"/>
    </location>
</feature>
<evidence type="ECO:0000259" key="8">
    <source>
        <dbReference type="SMART" id="SM00470"/>
    </source>
</evidence>
<organism evidence="9 10">
    <name type="scientific">Pararge aegeria aegeria</name>
    <dbReference type="NCBI Taxonomy" id="348720"/>
    <lineage>
        <taxon>Eukaryota</taxon>
        <taxon>Metazoa</taxon>
        <taxon>Ecdysozoa</taxon>
        <taxon>Arthropoda</taxon>
        <taxon>Hexapoda</taxon>
        <taxon>Insecta</taxon>
        <taxon>Pterygota</taxon>
        <taxon>Neoptera</taxon>
        <taxon>Endopterygota</taxon>
        <taxon>Lepidoptera</taxon>
        <taxon>Glossata</taxon>
        <taxon>Ditrysia</taxon>
        <taxon>Papilionoidea</taxon>
        <taxon>Nymphalidae</taxon>
        <taxon>Satyrinae</taxon>
        <taxon>Satyrini</taxon>
        <taxon>Parargina</taxon>
        <taxon>Pararge</taxon>
    </lineage>
</organism>
<dbReference type="AlphaFoldDB" id="A0A8S4QPM0"/>
<feature type="repeat" description="ANK" evidence="6">
    <location>
        <begin position="462"/>
        <end position="485"/>
    </location>
</feature>
<dbReference type="Pfam" id="PF02195">
    <property type="entry name" value="ParB_N"/>
    <property type="match status" value="1"/>
</dbReference>
<dbReference type="PROSITE" id="PS50297">
    <property type="entry name" value="ANK_REP_REGION"/>
    <property type="match status" value="6"/>
</dbReference>
<feature type="transmembrane region" description="Helical" evidence="7">
    <location>
        <begin position="842"/>
        <end position="861"/>
    </location>
</feature>
<dbReference type="InterPro" id="IPR027417">
    <property type="entry name" value="P-loop_NTPase"/>
</dbReference>
<dbReference type="Pfam" id="PF05876">
    <property type="entry name" value="GpA_ATPase"/>
    <property type="match status" value="1"/>
</dbReference>
<dbReference type="SUPFAM" id="SSF48403">
    <property type="entry name" value="Ankyrin repeat"/>
    <property type="match status" value="1"/>
</dbReference>
<gene>
    <name evidence="9" type="primary">jg24627</name>
    <name evidence="9" type="ORF">PAEG_LOCUS4525</name>
</gene>
<dbReference type="Gene3D" id="3.90.1530.10">
    <property type="entry name" value="Conserved hypothetical protein from pyrococcus furiosus pfu- 392566-001, ParB domain"/>
    <property type="match status" value="1"/>
</dbReference>
<dbReference type="InterPro" id="IPR029063">
    <property type="entry name" value="SAM-dependent_MTases_sf"/>
</dbReference>
<evidence type="ECO:0000256" key="1">
    <source>
        <dbReference type="ARBA" id="ARBA00022603"/>
    </source>
</evidence>
<dbReference type="SUPFAM" id="SSF53335">
    <property type="entry name" value="S-adenosyl-L-methionine-dependent methyltransferases"/>
    <property type="match status" value="1"/>
</dbReference>
<keyword evidence="10" id="KW-1185">Reference proteome</keyword>
<dbReference type="GO" id="GO:0016887">
    <property type="term" value="F:ATP hydrolysis activity"/>
    <property type="evidence" value="ECO:0007669"/>
    <property type="project" value="InterPro"/>
</dbReference>
<evidence type="ECO:0000256" key="2">
    <source>
        <dbReference type="ARBA" id="ARBA00022679"/>
    </source>
</evidence>
<keyword evidence="3" id="KW-0949">S-adenosyl-L-methionine</keyword>
<evidence type="ECO:0000256" key="7">
    <source>
        <dbReference type="SAM" id="Phobius"/>
    </source>
</evidence>
<dbReference type="Gene3D" id="1.25.40.20">
    <property type="entry name" value="Ankyrin repeat-containing domain"/>
    <property type="match status" value="3"/>
</dbReference>
<feature type="repeat" description="ANK" evidence="6">
    <location>
        <begin position="587"/>
        <end position="619"/>
    </location>
</feature>
<evidence type="ECO:0000313" key="10">
    <source>
        <dbReference type="Proteomes" id="UP000838756"/>
    </source>
</evidence>
<dbReference type="SUPFAM" id="SSF110849">
    <property type="entry name" value="ParB/Sulfiredoxin"/>
    <property type="match status" value="1"/>
</dbReference>
<dbReference type="Gene3D" id="3.40.50.300">
    <property type="entry name" value="P-loop containing nucleotide triphosphate hydrolases"/>
    <property type="match status" value="1"/>
</dbReference>
<dbReference type="PANTHER" id="PTHR24198">
    <property type="entry name" value="ANKYRIN REPEAT AND PROTEIN KINASE DOMAIN-CONTAINING PROTEIN"/>
    <property type="match status" value="1"/>
</dbReference>
<evidence type="ECO:0000256" key="4">
    <source>
        <dbReference type="ARBA" id="ARBA00022737"/>
    </source>
</evidence>
<dbReference type="SMART" id="SM00248">
    <property type="entry name" value="ANK"/>
    <property type="match status" value="9"/>
</dbReference>
<proteinExistence type="predicted"/>
<feature type="repeat" description="ANK" evidence="6">
    <location>
        <begin position="724"/>
        <end position="756"/>
    </location>
</feature>
<keyword evidence="2" id="KW-0808">Transferase</keyword>
<dbReference type="InterPro" id="IPR002295">
    <property type="entry name" value="N4/N6-MTase_EcoPI_Mod-like"/>
</dbReference>
<dbReference type="Gene3D" id="3.40.50.150">
    <property type="entry name" value="Vaccinia Virus protein VP39"/>
    <property type="match status" value="1"/>
</dbReference>
<keyword evidence="4" id="KW-0677">Repeat</keyword>
<dbReference type="InterPro" id="IPR036086">
    <property type="entry name" value="ParB/Sulfiredoxin_sf"/>
</dbReference>
<dbReference type="PROSITE" id="PS50088">
    <property type="entry name" value="ANK_REPEAT"/>
    <property type="match status" value="6"/>
</dbReference>